<dbReference type="EMBL" id="CP037423">
    <property type="protein sequence ID" value="QDV45250.1"/>
    <property type="molecule type" value="Genomic_DNA"/>
</dbReference>
<dbReference type="InterPro" id="IPR044992">
    <property type="entry name" value="ChyE-like"/>
</dbReference>
<accession>A0A518HWL5</accession>
<organism evidence="2 3">
    <name type="scientific">Stieleria neptunia</name>
    <dbReference type="NCBI Taxonomy" id="2527979"/>
    <lineage>
        <taxon>Bacteria</taxon>
        <taxon>Pseudomonadati</taxon>
        <taxon>Planctomycetota</taxon>
        <taxon>Planctomycetia</taxon>
        <taxon>Pirellulales</taxon>
        <taxon>Pirellulaceae</taxon>
        <taxon>Stieleria</taxon>
    </lineage>
</organism>
<dbReference type="KEGG" id="snep:Enr13x_51250"/>
<dbReference type="AlphaFoldDB" id="A0A518HWL5"/>
<dbReference type="Pfam" id="PF00117">
    <property type="entry name" value="GATase"/>
    <property type="match status" value="1"/>
</dbReference>
<evidence type="ECO:0000313" key="3">
    <source>
        <dbReference type="Proteomes" id="UP000319004"/>
    </source>
</evidence>
<dbReference type="InterPro" id="IPR017926">
    <property type="entry name" value="GATASE"/>
</dbReference>
<keyword evidence="2" id="KW-0436">Ligase</keyword>
<sequence length="239" mass="26231">MDRFLLLQIRNADDLMRDQEIGCFARALNCDRAQIGVHDLLAGPPTIQELDAVDVVLLGGSGDYSVAEGGDWLPPALLAMWELYELGKPTFASCWGFQAMAKALGGEVVTDASRAELGSIEVQLTQAGRDDPLFGPLGDRFLAPMGHQDCVVQLPPQAVLLAESETNQNQAFRVKDRPIYGTQFHPELDRLAFIQRIHAYPAYVKSITGESLEAFEASVQDTPATDQLLGRFMQLLRDA</sequence>
<dbReference type="GO" id="GO:0003922">
    <property type="term" value="F:GMP synthase (glutamine-hydrolyzing) activity"/>
    <property type="evidence" value="ECO:0007669"/>
    <property type="project" value="UniProtKB-EC"/>
</dbReference>
<dbReference type="PROSITE" id="PS51273">
    <property type="entry name" value="GATASE_TYPE_1"/>
    <property type="match status" value="1"/>
</dbReference>
<keyword evidence="3" id="KW-1185">Reference proteome</keyword>
<evidence type="ECO:0000313" key="2">
    <source>
        <dbReference type="EMBL" id="QDV45250.1"/>
    </source>
</evidence>
<gene>
    <name evidence="2" type="primary">guaA_1</name>
    <name evidence="2" type="ORF">Enr13x_51250</name>
</gene>
<dbReference type="EC" id="6.3.5.2" evidence="2"/>
<dbReference type="OrthoDB" id="9813383at2"/>
<dbReference type="Gene3D" id="3.40.50.880">
    <property type="match status" value="1"/>
</dbReference>
<dbReference type="InterPro" id="IPR029062">
    <property type="entry name" value="Class_I_gatase-like"/>
</dbReference>
<protein>
    <submittedName>
        <fullName evidence="2">GMP synthase [glutamine-hydrolyzing]</fullName>
        <ecNumber evidence="2">6.3.5.2</ecNumber>
    </submittedName>
</protein>
<dbReference type="SUPFAM" id="SSF52317">
    <property type="entry name" value="Class I glutamine amidotransferase-like"/>
    <property type="match status" value="1"/>
</dbReference>
<evidence type="ECO:0000259" key="1">
    <source>
        <dbReference type="Pfam" id="PF00117"/>
    </source>
</evidence>
<proteinExistence type="predicted"/>
<feature type="domain" description="Glutamine amidotransferase" evidence="1">
    <location>
        <begin position="49"/>
        <end position="188"/>
    </location>
</feature>
<dbReference type="GO" id="GO:0005829">
    <property type="term" value="C:cytosol"/>
    <property type="evidence" value="ECO:0007669"/>
    <property type="project" value="TreeGrafter"/>
</dbReference>
<dbReference type="PANTHER" id="PTHR42695">
    <property type="entry name" value="GLUTAMINE AMIDOTRANSFERASE YLR126C-RELATED"/>
    <property type="match status" value="1"/>
</dbReference>
<reference evidence="2 3" key="1">
    <citation type="submission" date="2019-03" db="EMBL/GenBank/DDBJ databases">
        <title>Deep-cultivation of Planctomycetes and their phenomic and genomic characterization uncovers novel biology.</title>
        <authorList>
            <person name="Wiegand S."/>
            <person name="Jogler M."/>
            <person name="Boedeker C."/>
            <person name="Pinto D."/>
            <person name="Vollmers J."/>
            <person name="Rivas-Marin E."/>
            <person name="Kohn T."/>
            <person name="Peeters S.H."/>
            <person name="Heuer A."/>
            <person name="Rast P."/>
            <person name="Oberbeckmann S."/>
            <person name="Bunk B."/>
            <person name="Jeske O."/>
            <person name="Meyerdierks A."/>
            <person name="Storesund J.E."/>
            <person name="Kallscheuer N."/>
            <person name="Luecker S."/>
            <person name="Lage O.M."/>
            <person name="Pohl T."/>
            <person name="Merkel B.J."/>
            <person name="Hornburger P."/>
            <person name="Mueller R.-W."/>
            <person name="Bruemmer F."/>
            <person name="Labrenz M."/>
            <person name="Spormann A.M."/>
            <person name="Op den Camp H."/>
            <person name="Overmann J."/>
            <person name="Amann R."/>
            <person name="Jetten M.S.M."/>
            <person name="Mascher T."/>
            <person name="Medema M.H."/>
            <person name="Devos D.P."/>
            <person name="Kaster A.-K."/>
            <person name="Ovreas L."/>
            <person name="Rohde M."/>
            <person name="Galperin M.Y."/>
            <person name="Jogler C."/>
        </authorList>
    </citation>
    <scope>NUCLEOTIDE SEQUENCE [LARGE SCALE GENOMIC DNA]</scope>
    <source>
        <strain evidence="2 3">Enr13</strain>
    </source>
</reference>
<dbReference type="RefSeq" id="WP_145389444.1">
    <property type="nucleotide sequence ID" value="NZ_CP037423.1"/>
</dbReference>
<dbReference type="CDD" id="cd01741">
    <property type="entry name" value="GATase1_1"/>
    <property type="match status" value="1"/>
</dbReference>
<name>A0A518HWL5_9BACT</name>
<dbReference type="Proteomes" id="UP000319004">
    <property type="component" value="Chromosome"/>
</dbReference>
<dbReference type="PANTHER" id="PTHR42695:SF5">
    <property type="entry name" value="GLUTAMINE AMIDOTRANSFERASE YLR126C-RELATED"/>
    <property type="match status" value="1"/>
</dbReference>